<proteinExistence type="predicted"/>
<gene>
    <name evidence="1" type="ORF">AAA083_11970</name>
</gene>
<dbReference type="EMBL" id="JBBNOP010000011">
    <property type="protein sequence ID" value="MEQ3363692.1"/>
    <property type="molecule type" value="Genomic_DNA"/>
</dbReference>
<comment type="caution">
    <text evidence="1">The sequence shown here is derived from an EMBL/GenBank/DDBJ whole genome shotgun (WGS) entry which is preliminary data.</text>
</comment>
<organism evidence="1 2">
    <name type="scientific">Raoultibacter massiliensis</name>
    <dbReference type="NCBI Taxonomy" id="1852371"/>
    <lineage>
        <taxon>Bacteria</taxon>
        <taxon>Bacillati</taxon>
        <taxon>Actinomycetota</taxon>
        <taxon>Coriobacteriia</taxon>
        <taxon>Eggerthellales</taxon>
        <taxon>Eggerthellaceae</taxon>
        <taxon>Raoultibacter</taxon>
    </lineage>
</organism>
<accession>A0ABV1JHZ4</accession>
<name>A0ABV1JHZ4_9ACTN</name>
<evidence type="ECO:0000313" key="1">
    <source>
        <dbReference type="EMBL" id="MEQ3363692.1"/>
    </source>
</evidence>
<reference evidence="1 2" key="1">
    <citation type="submission" date="2024-04" db="EMBL/GenBank/DDBJ databases">
        <title>Human intestinal bacterial collection.</title>
        <authorList>
            <person name="Pauvert C."/>
            <person name="Hitch T.C.A."/>
            <person name="Clavel T."/>
        </authorList>
    </citation>
    <scope>NUCLEOTIDE SEQUENCE [LARGE SCALE GENOMIC DNA]</scope>
    <source>
        <strain evidence="1 2">CLA-KB-H42</strain>
    </source>
</reference>
<dbReference type="RefSeq" id="WP_349227763.1">
    <property type="nucleotide sequence ID" value="NZ_JBBNOP010000011.1"/>
</dbReference>
<sequence length="249" mass="28205">MLYNILDADSAKQTLNEVFQRTNSTEIGYKPWPSAGQYLGSDMLKFRCRHITTCDDGGNSFRKLGILTPKDVLANQDIPLASFIEQHTGIRYKDHHFYHGKNKLSQVCVSSIKLEDGGDNRVNAFLNGGGKLGEYDGYDQRPEIIFNCAADAGMHLSEILNIEKRWQKRHKPYAITFDVSFIKVYSIAGYYEGDEFEEDEIDFFTIMQRLMELALKVSSGKSVDKIPITLVENYTVPPDDIVSITPLSE</sequence>
<keyword evidence="2" id="KW-1185">Reference proteome</keyword>
<dbReference type="Proteomes" id="UP001487305">
    <property type="component" value="Unassembled WGS sequence"/>
</dbReference>
<protein>
    <submittedName>
        <fullName evidence="1">Uncharacterized protein</fullName>
    </submittedName>
</protein>
<evidence type="ECO:0000313" key="2">
    <source>
        <dbReference type="Proteomes" id="UP001487305"/>
    </source>
</evidence>